<feature type="domain" description="C4-type zinc-finger of DNA polymerase delta" evidence="24">
    <location>
        <begin position="1430"/>
        <end position="1499"/>
    </location>
</feature>
<evidence type="ECO:0000259" key="26">
    <source>
        <dbReference type="Pfam" id="PF24065"/>
    </source>
</evidence>
<keyword evidence="15 20" id="KW-0238">DNA-binding</keyword>
<organism evidence="27 28">
    <name type="scientific">Mycena indigotica</name>
    <dbReference type="NCBI Taxonomy" id="2126181"/>
    <lineage>
        <taxon>Eukaryota</taxon>
        <taxon>Fungi</taxon>
        <taxon>Dikarya</taxon>
        <taxon>Basidiomycota</taxon>
        <taxon>Agaricomycotina</taxon>
        <taxon>Agaricomycetes</taxon>
        <taxon>Agaricomycetidae</taxon>
        <taxon>Agaricales</taxon>
        <taxon>Marasmiineae</taxon>
        <taxon>Mycenaceae</taxon>
        <taxon>Mycena</taxon>
    </lineage>
</organism>
<dbReference type="GO" id="GO:0003677">
    <property type="term" value="F:DNA binding"/>
    <property type="evidence" value="ECO:0007669"/>
    <property type="project" value="UniProtKB-KW"/>
</dbReference>
<feature type="domain" description="DNA-directed DNA polymerase family B exonuclease" evidence="23">
    <location>
        <begin position="668"/>
        <end position="835"/>
    </location>
</feature>
<dbReference type="Gene3D" id="3.90.1600.10">
    <property type="entry name" value="Palm domain of DNA polymerase"/>
    <property type="match status" value="1"/>
</dbReference>
<comment type="caution">
    <text evidence="27">The sequence shown here is derived from an EMBL/GenBank/DDBJ whole genome shotgun (WGS) entry which is preliminary data.</text>
</comment>
<dbReference type="Pfam" id="PF03104">
    <property type="entry name" value="DNA_pol_B_exo1"/>
    <property type="match status" value="1"/>
</dbReference>
<dbReference type="InterPro" id="IPR025687">
    <property type="entry name" value="Znf-C4pol"/>
</dbReference>
<evidence type="ECO:0000256" key="13">
    <source>
        <dbReference type="ARBA" id="ARBA00023004"/>
    </source>
</evidence>
<reference evidence="27" key="1">
    <citation type="submission" date="2020-05" db="EMBL/GenBank/DDBJ databases">
        <title>Mycena genomes resolve the evolution of fungal bioluminescence.</title>
        <authorList>
            <person name="Tsai I.J."/>
        </authorList>
    </citation>
    <scope>NUCLEOTIDE SEQUENCE</scope>
    <source>
        <strain evidence="27">171206Taipei</strain>
    </source>
</reference>
<dbReference type="PANTHER" id="PTHR45812">
    <property type="entry name" value="DNA POLYMERASE ZETA CATALYTIC SUBUNIT"/>
    <property type="match status" value="1"/>
</dbReference>
<evidence type="ECO:0000256" key="6">
    <source>
        <dbReference type="ARBA" id="ARBA00022695"/>
    </source>
</evidence>
<evidence type="ECO:0000256" key="21">
    <source>
        <dbReference type="SAM" id="MobiDB-lite"/>
    </source>
</evidence>
<dbReference type="Pfam" id="PF14260">
    <property type="entry name" value="zf-C4pol"/>
    <property type="match status" value="1"/>
</dbReference>
<evidence type="ECO:0000256" key="8">
    <source>
        <dbReference type="ARBA" id="ARBA00022723"/>
    </source>
</evidence>
<comment type="cofactor">
    <cofactor evidence="1 20">
        <name>[4Fe-4S] cluster</name>
        <dbReference type="ChEBI" id="CHEBI:49883"/>
    </cofactor>
</comment>
<feature type="domain" description="DNA-directed DNA polymerase family B multifunctional" evidence="22">
    <location>
        <begin position="901"/>
        <end position="1161"/>
    </location>
</feature>
<evidence type="ECO:0000256" key="17">
    <source>
        <dbReference type="ARBA" id="ARBA00023242"/>
    </source>
</evidence>
<dbReference type="PRINTS" id="PR00106">
    <property type="entry name" value="DNAPOLB"/>
</dbReference>
<evidence type="ECO:0000256" key="4">
    <source>
        <dbReference type="ARBA" id="ARBA00022485"/>
    </source>
</evidence>
<feature type="compositionally biased region" description="Polar residues" evidence="21">
    <location>
        <begin position="467"/>
        <end position="482"/>
    </location>
</feature>
<dbReference type="InterPro" id="IPR023211">
    <property type="entry name" value="DNA_pol_palm_dom_sf"/>
</dbReference>
<evidence type="ECO:0000256" key="12">
    <source>
        <dbReference type="ARBA" id="ARBA00022932"/>
    </source>
</evidence>
<keyword evidence="28" id="KW-1185">Reference proteome</keyword>
<keyword evidence="6 20" id="KW-0548">Nucleotidyltransferase</keyword>
<dbReference type="InterPro" id="IPR012337">
    <property type="entry name" value="RNaseH-like_sf"/>
</dbReference>
<dbReference type="Gene3D" id="1.10.287.690">
    <property type="entry name" value="Helix hairpin bin"/>
    <property type="match status" value="1"/>
</dbReference>
<dbReference type="GO" id="GO:0008270">
    <property type="term" value="F:zinc ion binding"/>
    <property type="evidence" value="ECO:0007669"/>
    <property type="project" value="UniProtKB-KW"/>
</dbReference>
<protein>
    <recommendedName>
        <fullName evidence="20">DNA polymerase</fullName>
        <ecNumber evidence="20">2.7.7.7</ecNumber>
    </recommendedName>
</protein>
<evidence type="ECO:0000259" key="24">
    <source>
        <dbReference type="Pfam" id="PF14260"/>
    </source>
</evidence>
<dbReference type="InterPro" id="IPR056435">
    <property type="entry name" value="DPOD/Z_N"/>
</dbReference>
<comment type="subunit">
    <text evidence="19">Forms DNA polymerase zeta with REV7.</text>
</comment>
<dbReference type="InterPro" id="IPR030559">
    <property type="entry name" value="PolZ_Rev3"/>
</dbReference>
<evidence type="ECO:0000256" key="2">
    <source>
        <dbReference type="ARBA" id="ARBA00004123"/>
    </source>
</evidence>
<evidence type="ECO:0000256" key="3">
    <source>
        <dbReference type="ARBA" id="ARBA00005755"/>
    </source>
</evidence>
<dbReference type="InterPro" id="IPR006134">
    <property type="entry name" value="DNA-dir_DNA_pol_B_multi_dom"/>
</dbReference>
<dbReference type="GO" id="GO:0051539">
    <property type="term" value="F:4 iron, 4 sulfur cluster binding"/>
    <property type="evidence" value="ECO:0007669"/>
    <property type="project" value="UniProtKB-KW"/>
</dbReference>
<evidence type="ECO:0000256" key="5">
    <source>
        <dbReference type="ARBA" id="ARBA00022679"/>
    </source>
</evidence>
<dbReference type="GO" id="GO:0042276">
    <property type="term" value="P:error-prone translesion synthesis"/>
    <property type="evidence" value="ECO:0007669"/>
    <property type="project" value="TreeGrafter"/>
</dbReference>
<dbReference type="InterPro" id="IPR043502">
    <property type="entry name" value="DNA/RNA_pol_sf"/>
</dbReference>
<dbReference type="Pfam" id="PF24065">
    <property type="entry name" value="REV3_N"/>
    <property type="match status" value="1"/>
</dbReference>
<dbReference type="InterPro" id="IPR006133">
    <property type="entry name" value="DNA-dir_DNA_pol_B_exonuc"/>
</dbReference>
<keyword evidence="16" id="KW-0234">DNA repair</keyword>
<feature type="domain" description="DNA polymerase zeta catalytic subunit N-terminal" evidence="26">
    <location>
        <begin position="5"/>
        <end position="51"/>
    </location>
</feature>
<keyword evidence="5 20" id="KW-0808">Transferase</keyword>
<evidence type="ECO:0000256" key="1">
    <source>
        <dbReference type="ARBA" id="ARBA00001966"/>
    </source>
</evidence>
<evidence type="ECO:0000313" key="27">
    <source>
        <dbReference type="EMBL" id="KAF7306933.1"/>
    </source>
</evidence>
<proteinExistence type="inferred from homology"/>
<dbReference type="PANTHER" id="PTHR45812:SF1">
    <property type="entry name" value="DNA POLYMERASE ZETA CATALYTIC SUBUNIT"/>
    <property type="match status" value="1"/>
</dbReference>
<dbReference type="InterPro" id="IPR042087">
    <property type="entry name" value="DNA_pol_B_thumb"/>
</dbReference>
<feature type="compositionally biased region" description="Acidic residues" evidence="21">
    <location>
        <begin position="383"/>
        <end position="405"/>
    </location>
</feature>
<evidence type="ECO:0000259" key="25">
    <source>
        <dbReference type="Pfam" id="PF24055"/>
    </source>
</evidence>
<dbReference type="CDD" id="cd05534">
    <property type="entry name" value="POLBc_zeta"/>
    <property type="match status" value="1"/>
</dbReference>
<keyword evidence="8 20" id="KW-0479">Metal-binding</keyword>
<name>A0A8H6W9S8_9AGAR</name>
<keyword evidence="11 20" id="KW-0862">Zinc</keyword>
<feature type="region of interest" description="Disordered" evidence="21">
    <location>
        <begin position="259"/>
        <end position="282"/>
    </location>
</feature>
<keyword evidence="4 20" id="KW-0004">4Fe-4S</keyword>
<dbReference type="OrthoDB" id="2414538at2759"/>
<gene>
    <name evidence="27" type="ORF">MIND_00485900</name>
</gene>
<keyword evidence="10 20" id="KW-0863">Zinc-finger</keyword>
<dbReference type="InterPro" id="IPR036397">
    <property type="entry name" value="RNaseH_sf"/>
</dbReference>
<dbReference type="Pfam" id="PF00136">
    <property type="entry name" value="DNA_pol_B"/>
    <property type="match status" value="2"/>
</dbReference>
<evidence type="ECO:0000256" key="18">
    <source>
        <dbReference type="ARBA" id="ARBA00049244"/>
    </source>
</evidence>
<evidence type="ECO:0000256" key="20">
    <source>
        <dbReference type="RuleBase" id="RU000442"/>
    </source>
</evidence>
<dbReference type="InterPro" id="IPR056447">
    <property type="entry name" value="REV3_N"/>
</dbReference>
<keyword evidence="12 20" id="KW-0239">DNA-directed DNA polymerase</keyword>
<dbReference type="GO" id="GO:0000724">
    <property type="term" value="P:double-strand break repair via homologous recombination"/>
    <property type="evidence" value="ECO:0007669"/>
    <property type="project" value="TreeGrafter"/>
</dbReference>
<sequence>MTCVMQVQINNIDHYLAPPSALDDADNFSAVPVIRIFGPSSLGQKCCVHIHQVYPYFYVEYIDSLKSPRKVNRYITKLTKSLNLAIALSFKKDLNVAQKQAYIRAIILVKGVPFYGFHSSYKPFLKIYLLNPGLLNRAVTILRSGLVLSTRFRIFESHINFPLQFMVDFGLEGCGWLELGEVLKRGEDDGRQTSPIGISSLYRATNMPLEFDATAFQILNRQRIVSRNLHHKLQIPAPPLPPEPLVLGVRELWEDERKRRRARGLDPTPDIPVDPSDSARTPRGEWVSELRWWEEIRHRIERERMLEPLTVLQHAWEDWALTVFSSVEALWRQTHRNSQLAGFESNAEYDEVETEMSMTAEQITRLVADEAALEKDLERGDSPEPDLEEGEEAEFDEEEVADAEEASSPASSTDPFNEDEDELNQNRSGAFSEGGLVLSSPPNLDEYIDFDEPTTPTRSRAPDRQIIGTSPASAASDYNSEYSPLHPPSKRRRLDVDLIGGSVAYLVSHNAMTIKTKPKPIGKNCFEYSPAPPTTQRLLTTLDTYQVASKVYQRPHYSNDNDVQRPRIYGGLTYHKIHYCILQICLSQAVGSTLEALRVLVKPKNGSYKKALRCELLEAWDSASLRGVLVISPLKFFFTDEQQIEGPSLKNIYGLKSMPLDGATSVRGTPSMSVLSLEIFVSCENIPVPARDPIVAASIAFRDGDASDTFSKVIFTRGTHQAPSLGRREVQGVSTELELINAIIDTILDRDPDILVGWEVQDSSWGYLDERSRVLELSLVSLISRTLNQTERSGNNDQWSSRQNSSFKVSGRHVLNLWRVMRSEITLNAYTFENVAFHCLGRRIPHFNQLTMKRWLGDPSPERRTRVYSQLAQRCEINLDILEKTEVVTKTAEFARVFGVEWFSVLSRGSQFKVESFMFRIAKPENFMLLSPSKDDVGRQNAAEAMPLILEPQSTFYTNPVLVLDFQSLYPSIMIAENYCYSTFVGRIKEFQGRQKFGVDPDLKLSPGLVESLYDHITVSPTGMMFVKPEVRKGLLGRMLTELLDTRVMVKHAMKGAGSDKALKKVLDARQLGLKYIANVTYGYTSATFSGRMPAVEIADSIVQSGRETLEKAISVINSEQRWGAEVVYGDTDSVFVHLPGKTKDQAFRIGYEMSERITSMWVRQLYAFVSEYPIGIRLLSNSSSKRHVAITRSSPHLLFPKVYLPSVLLAKKRYVGYRYDQPDDVQPIFDAKGIETVRRDGVPAQKKMTEAVLHMLFRTQDLSKIKDYCVRSWQRILEGKVTIEDFIFAKEVRLGGYSDKAPPPPGAVVAAREALTGRGETQYKERVRYVICHGPGRLVDRAYTPQEVINNRQAQNLNLRLDGEYYISRVLIPPLDRILSLAGADVRKWYEDMPKAYVYTEAAMSPTKAKPRPDYTNQLIDENFYRTQCLACEAPSDDDICDECWQNPEVAMPQVLTKIRRGEARLLDIARICASCSRTPLGEPIECDSLDCSWFYARKKAEARLDFLEAIQNVTFE</sequence>
<dbReference type="FunFam" id="1.10.287.690:FF:000002">
    <property type="entry name" value="DNA polymerase zeta"/>
    <property type="match status" value="1"/>
</dbReference>
<evidence type="ECO:0000313" key="28">
    <source>
        <dbReference type="Proteomes" id="UP000636479"/>
    </source>
</evidence>
<dbReference type="FunFam" id="1.10.132.60:FF:000007">
    <property type="entry name" value="DNA polymerase"/>
    <property type="match status" value="1"/>
</dbReference>
<dbReference type="InterPro" id="IPR006172">
    <property type="entry name" value="DNA-dir_DNA_pol_B"/>
</dbReference>
<dbReference type="EC" id="2.7.7.7" evidence="20"/>
<dbReference type="SMART" id="SM00486">
    <property type="entry name" value="POLBc"/>
    <property type="match status" value="1"/>
</dbReference>
<dbReference type="GO" id="GO:0006260">
    <property type="term" value="P:DNA replication"/>
    <property type="evidence" value="ECO:0007669"/>
    <property type="project" value="UniProtKB-KW"/>
</dbReference>
<dbReference type="Gene3D" id="3.30.420.10">
    <property type="entry name" value="Ribonuclease H-like superfamily/Ribonuclease H"/>
    <property type="match status" value="1"/>
</dbReference>
<evidence type="ECO:0000256" key="7">
    <source>
        <dbReference type="ARBA" id="ARBA00022705"/>
    </source>
</evidence>
<dbReference type="SUPFAM" id="SSF53098">
    <property type="entry name" value="Ribonuclease H-like"/>
    <property type="match status" value="1"/>
</dbReference>
<evidence type="ECO:0000256" key="16">
    <source>
        <dbReference type="ARBA" id="ARBA00023204"/>
    </source>
</evidence>
<dbReference type="Gene3D" id="1.10.132.60">
    <property type="entry name" value="DNA polymerase family B, C-terminal domain"/>
    <property type="match status" value="1"/>
</dbReference>
<dbReference type="Proteomes" id="UP000636479">
    <property type="component" value="Unassembled WGS sequence"/>
</dbReference>
<evidence type="ECO:0000256" key="11">
    <source>
        <dbReference type="ARBA" id="ARBA00022833"/>
    </source>
</evidence>
<evidence type="ECO:0000256" key="15">
    <source>
        <dbReference type="ARBA" id="ARBA00023125"/>
    </source>
</evidence>
<dbReference type="Gene3D" id="3.30.342.10">
    <property type="entry name" value="DNA Polymerase, chain B, domain 1"/>
    <property type="match status" value="1"/>
</dbReference>
<dbReference type="GO" id="GO:0005634">
    <property type="term" value="C:nucleus"/>
    <property type="evidence" value="ECO:0007669"/>
    <property type="project" value="UniProtKB-SubCell"/>
</dbReference>
<dbReference type="EMBL" id="JACAZF010000004">
    <property type="protein sequence ID" value="KAF7306933.1"/>
    <property type="molecule type" value="Genomic_DNA"/>
</dbReference>
<evidence type="ECO:0000259" key="22">
    <source>
        <dbReference type="Pfam" id="PF00136"/>
    </source>
</evidence>
<dbReference type="GO" id="GO:0016035">
    <property type="term" value="C:zeta DNA polymerase complex"/>
    <property type="evidence" value="ECO:0007669"/>
    <property type="project" value="InterPro"/>
</dbReference>
<dbReference type="CDD" id="cd05778">
    <property type="entry name" value="DNA_polB_zeta_exo"/>
    <property type="match status" value="1"/>
</dbReference>
<feature type="region of interest" description="Disordered" evidence="21">
    <location>
        <begin position="375"/>
        <end position="490"/>
    </location>
</feature>
<dbReference type="InterPro" id="IPR017964">
    <property type="entry name" value="DNA-dir_DNA_pol_B_CS"/>
</dbReference>
<feature type="compositionally biased region" description="Low complexity" evidence="21">
    <location>
        <begin position="406"/>
        <end position="415"/>
    </location>
</feature>
<evidence type="ECO:0000256" key="19">
    <source>
        <dbReference type="ARBA" id="ARBA00066055"/>
    </source>
</evidence>
<comment type="catalytic activity">
    <reaction evidence="18 20">
        <text>DNA(n) + a 2'-deoxyribonucleoside 5'-triphosphate = DNA(n+1) + diphosphate</text>
        <dbReference type="Rhea" id="RHEA:22508"/>
        <dbReference type="Rhea" id="RHEA-COMP:17339"/>
        <dbReference type="Rhea" id="RHEA-COMP:17340"/>
        <dbReference type="ChEBI" id="CHEBI:33019"/>
        <dbReference type="ChEBI" id="CHEBI:61560"/>
        <dbReference type="ChEBI" id="CHEBI:173112"/>
        <dbReference type="EC" id="2.7.7.7"/>
    </reaction>
</comment>
<feature type="domain" description="DNA polymerase delta/zeta catalytic subunit N-terminal" evidence="25">
    <location>
        <begin position="52"/>
        <end position="135"/>
    </location>
</feature>
<accession>A0A8H6W9S8</accession>
<keyword evidence="17 20" id="KW-0539">Nucleus</keyword>
<dbReference type="SUPFAM" id="SSF56672">
    <property type="entry name" value="DNA/RNA polymerases"/>
    <property type="match status" value="1"/>
</dbReference>
<comment type="subcellular location">
    <subcellularLocation>
        <location evidence="2 20">Nucleus</location>
    </subcellularLocation>
</comment>
<dbReference type="PROSITE" id="PS00116">
    <property type="entry name" value="DNA_POLYMERASE_B"/>
    <property type="match status" value="1"/>
</dbReference>
<keyword evidence="7 20" id="KW-0235">DNA replication</keyword>
<dbReference type="GO" id="GO:0003887">
    <property type="term" value="F:DNA-directed DNA polymerase activity"/>
    <property type="evidence" value="ECO:0007669"/>
    <property type="project" value="UniProtKB-KW"/>
</dbReference>
<keyword evidence="13 20" id="KW-0408">Iron</keyword>
<evidence type="ECO:0000256" key="10">
    <source>
        <dbReference type="ARBA" id="ARBA00022771"/>
    </source>
</evidence>
<evidence type="ECO:0000259" key="23">
    <source>
        <dbReference type="Pfam" id="PF03104"/>
    </source>
</evidence>
<dbReference type="GeneID" id="59344176"/>
<comment type="similarity">
    <text evidence="3 20">Belongs to the DNA polymerase type-B family.</text>
</comment>
<dbReference type="GO" id="GO:0000166">
    <property type="term" value="F:nucleotide binding"/>
    <property type="evidence" value="ECO:0007669"/>
    <property type="project" value="InterPro"/>
</dbReference>
<keyword evidence="9" id="KW-0227">DNA damage</keyword>
<dbReference type="RefSeq" id="XP_037221952.1">
    <property type="nucleotide sequence ID" value="XM_037361660.1"/>
</dbReference>
<keyword evidence="14 20" id="KW-0411">Iron-sulfur</keyword>
<evidence type="ECO:0000256" key="9">
    <source>
        <dbReference type="ARBA" id="ARBA00022763"/>
    </source>
</evidence>
<dbReference type="Pfam" id="PF24055">
    <property type="entry name" value="POL3_N"/>
    <property type="match status" value="1"/>
</dbReference>
<feature type="domain" description="DNA-directed DNA polymerase family B multifunctional" evidence="22">
    <location>
        <begin position="1198"/>
        <end position="1381"/>
    </location>
</feature>
<evidence type="ECO:0000256" key="14">
    <source>
        <dbReference type="ARBA" id="ARBA00023014"/>
    </source>
</evidence>